<keyword evidence="5 8" id="KW-0067">ATP-binding</keyword>
<keyword evidence="2" id="KW-0813">Transport</keyword>
<dbReference type="InterPro" id="IPR027417">
    <property type="entry name" value="P-loop_NTPase"/>
</dbReference>
<dbReference type="EMBL" id="JBHTBH010000006">
    <property type="protein sequence ID" value="MFC7328836.1"/>
    <property type="molecule type" value="Genomic_DNA"/>
</dbReference>
<sequence length="442" mass="46676">MPETTDHPQSLAALAADGGGTAGVPIELIGVTKRFGSAAPAVDDLTMTIPAGEIVVLLGASGCGKTTTMRMINRLIEPTSGRILIGGLDARAQQPDELRRHIGYVIQQAGLFPHMTVAGNIAQVPMMLGWDRRRTARRVDELLDLVGLAPGEYRDRYPRQLSGGQQQRVGVARALAADPPVLLMDEPFGALDPITRENLQEELLRLQGELSKTIVFVTHDVDEALRLGDRIAILGAGSRIVQYGTPEEILADPADAHVEQFLGGRSAMKLLGLTRVRDVVLDDQVRAGTGDDVAGLRHRLRDAGAEWAIVLDENDRPIRWVGRADLDGGSGPVGALPPGPDGRIDTVLSAGSTLQEAVEALLNADREVVPVAGAHGGYVGAVTLTTVRQAVQEVRERRRPPRPGRTTAAGTPPAPDTGAPSADSVALAAAGEADGPDRADAR</sequence>
<dbReference type="Pfam" id="PF00005">
    <property type="entry name" value="ABC_tran"/>
    <property type="match status" value="1"/>
</dbReference>
<evidence type="ECO:0000256" key="5">
    <source>
        <dbReference type="ARBA" id="ARBA00022840"/>
    </source>
</evidence>
<dbReference type="InterPro" id="IPR017871">
    <property type="entry name" value="ABC_transporter-like_CS"/>
</dbReference>
<evidence type="ECO:0000259" key="7">
    <source>
        <dbReference type="PROSITE" id="PS50893"/>
    </source>
</evidence>
<dbReference type="Gene3D" id="3.40.50.300">
    <property type="entry name" value="P-loop containing nucleotide triphosphate hydrolases"/>
    <property type="match status" value="1"/>
</dbReference>
<dbReference type="CDD" id="cd03295">
    <property type="entry name" value="ABC_OpuCA_Osmoprotection"/>
    <property type="match status" value="1"/>
</dbReference>
<dbReference type="PANTHER" id="PTHR43117:SF4">
    <property type="entry name" value="OSMOPROTECTANT IMPORT ATP-BINDING PROTEIN OSMV"/>
    <property type="match status" value="1"/>
</dbReference>
<dbReference type="SUPFAM" id="SSF52540">
    <property type="entry name" value="P-loop containing nucleoside triphosphate hydrolases"/>
    <property type="match status" value="1"/>
</dbReference>
<dbReference type="InterPro" id="IPR046342">
    <property type="entry name" value="CBS_dom_sf"/>
</dbReference>
<dbReference type="InterPro" id="IPR003439">
    <property type="entry name" value="ABC_transporter-like_ATP-bd"/>
</dbReference>
<dbReference type="PANTHER" id="PTHR43117">
    <property type="entry name" value="OSMOPROTECTANT IMPORT ATP-BINDING PROTEIN OSMV"/>
    <property type="match status" value="1"/>
</dbReference>
<proteinExistence type="inferred from homology"/>
<dbReference type="GO" id="GO:0005524">
    <property type="term" value="F:ATP binding"/>
    <property type="evidence" value="ECO:0007669"/>
    <property type="project" value="UniProtKB-KW"/>
</dbReference>
<keyword evidence="4" id="KW-0547">Nucleotide-binding</keyword>
<dbReference type="InterPro" id="IPR003593">
    <property type="entry name" value="AAA+_ATPase"/>
</dbReference>
<dbReference type="InterPro" id="IPR005892">
    <property type="entry name" value="Gly-betaine_transp_ATP-bd"/>
</dbReference>
<evidence type="ECO:0000256" key="6">
    <source>
        <dbReference type="SAM" id="MobiDB-lite"/>
    </source>
</evidence>
<gene>
    <name evidence="8" type="ORF">ACFQRF_13885</name>
</gene>
<accession>A0ABW2KHX8</accession>
<dbReference type="SMART" id="SM00382">
    <property type="entry name" value="AAA"/>
    <property type="match status" value="1"/>
</dbReference>
<dbReference type="SUPFAM" id="SSF54631">
    <property type="entry name" value="CBS-domain pair"/>
    <property type="match status" value="1"/>
</dbReference>
<evidence type="ECO:0000256" key="3">
    <source>
        <dbReference type="ARBA" id="ARBA00022737"/>
    </source>
</evidence>
<dbReference type="RefSeq" id="WP_379871493.1">
    <property type="nucleotide sequence ID" value="NZ_JBHTBH010000006.1"/>
</dbReference>
<evidence type="ECO:0000256" key="2">
    <source>
        <dbReference type="ARBA" id="ARBA00022448"/>
    </source>
</evidence>
<feature type="compositionally biased region" description="Low complexity" evidence="6">
    <location>
        <begin position="404"/>
        <end position="433"/>
    </location>
</feature>
<keyword evidence="3" id="KW-0677">Repeat</keyword>
<dbReference type="NCBIfam" id="TIGR01186">
    <property type="entry name" value="proV"/>
    <property type="match status" value="1"/>
</dbReference>
<reference evidence="9" key="1">
    <citation type="journal article" date="2019" name="Int. J. Syst. Evol. Microbiol.">
        <title>The Global Catalogue of Microorganisms (GCM) 10K type strain sequencing project: providing services to taxonomists for standard genome sequencing and annotation.</title>
        <authorList>
            <consortium name="The Broad Institute Genomics Platform"/>
            <consortium name="The Broad Institute Genome Sequencing Center for Infectious Disease"/>
            <person name="Wu L."/>
            <person name="Ma J."/>
        </authorList>
    </citation>
    <scope>NUCLEOTIDE SEQUENCE [LARGE SCALE GENOMIC DNA]</scope>
    <source>
        <strain evidence="9">CGMCC 4.7382</strain>
    </source>
</reference>
<dbReference type="Proteomes" id="UP001596540">
    <property type="component" value="Unassembled WGS sequence"/>
</dbReference>
<comment type="similarity">
    <text evidence="1">Belongs to the ABC transporter superfamily.</text>
</comment>
<evidence type="ECO:0000256" key="1">
    <source>
        <dbReference type="ARBA" id="ARBA00005417"/>
    </source>
</evidence>
<organism evidence="8 9">
    <name type="scientific">Marinactinospora rubrisoli</name>
    <dbReference type="NCBI Taxonomy" id="2715399"/>
    <lineage>
        <taxon>Bacteria</taxon>
        <taxon>Bacillati</taxon>
        <taxon>Actinomycetota</taxon>
        <taxon>Actinomycetes</taxon>
        <taxon>Streptosporangiales</taxon>
        <taxon>Nocardiopsidaceae</taxon>
        <taxon>Marinactinospora</taxon>
    </lineage>
</organism>
<evidence type="ECO:0000313" key="9">
    <source>
        <dbReference type="Proteomes" id="UP001596540"/>
    </source>
</evidence>
<protein>
    <submittedName>
        <fullName evidence="8">ABC transporter ATP-binding protein</fullName>
    </submittedName>
</protein>
<dbReference type="PROSITE" id="PS50893">
    <property type="entry name" value="ABC_TRANSPORTER_2"/>
    <property type="match status" value="1"/>
</dbReference>
<feature type="domain" description="ABC transporter" evidence="7">
    <location>
        <begin position="26"/>
        <end position="262"/>
    </location>
</feature>
<name>A0ABW2KHX8_9ACTN</name>
<comment type="caution">
    <text evidence="8">The sequence shown here is derived from an EMBL/GenBank/DDBJ whole genome shotgun (WGS) entry which is preliminary data.</text>
</comment>
<keyword evidence="9" id="KW-1185">Reference proteome</keyword>
<dbReference type="PROSITE" id="PS00211">
    <property type="entry name" value="ABC_TRANSPORTER_1"/>
    <property type="match status" value="1"/>
</dbReference>
<evidence type="ECO:0000256" key="4">
    <source>
        <dbReference type="ARBA" id="ARBA00022741"/>
    </source>
</evidence>
<evidence type="ECO:0000313" key="8">
    <source>
        <dbReference type="EMBL" id="MFC7328836.1"/>
    </source>
</evidence>
<feature type="region of interest" description="Disordered" evidence="6">
    <location>
        <begin position="392"/>
        <end position="442"/>
    </location>
</feature>